<reference evidence="1 2" key="1">
    <citation type="journal article" date="2021" name="Comput. Struct. Biotechnol. J.">
        <title>De novo genome assembly of the potent medicinal plant Rehmannia glutinosa using nanopore technology.</title>
        <authorList>
            <person name="Ma L."/>
            <person name="Dong C."/>
            <person name="Song C."/>
            <person name="Wang X."/>
            <person name="Zheng X."/>
            <person name="Niu Y."/>
            <person name="Chen S."/>
            <person name="Feng W."/>
        </authorList>
    </citation>
    <scope>NUCLEOTIDE SEQUENCE [LARGE SCALE GENOMIC DNA]</scope>
    <source>
        <strain evidence="1">DH-2019</strain>
    </source>
</reference>
<dbReference type="InterPro" id="IPR022709">
    <property type="entry name" value="SCAI"/>
</dbReference>
<organism evidence="1 2">
    <name type="scientific">Rehmannia glutinosa</name>
    <name type="common">Chinese foxglove</name>
    <dbReference type="NCBI Taxonomy" id="99300"/>
    <lineage>
        <taxon>Eukaryota</taxon>
        <taxon>Viridiplantae</taxon>
        <taxon>Streptophyta</taxon>
        <taxon>Embryophyta</taxon>
        <taxon>Tracheophyta</taxon>
        <taxon>Spermatophyta</taxon>
        <taxon>Magnoliopsida</taxon>
        <taxon>eudicotyledons</taxon>
        <taxon>Gunneridae</taxon>
        <taxon>Pentapetalae</taxon>
        <taxon>asterids</taxon>
        <taxon>lamiids</taxon>
        <taxon>Lamiales</taxon>
        <taxon>Orobanchaceae</taxon>
        <taxon>Rehmannieae</taxon>
        <taxon>Rehmannia</taxon>
    </lineage>
</organism>
<sequence>MSKEEVVPKTFRALVESAERKFARVRDAPLHPYGGSGPQYGHFFHKVFKAYMRLWKYQQENRAKLMESGLQRWEIGEIASRIGQLYFNQYLRTSEARFLLEAYIFYDAIFHRKYFDGSAKDRGIRFKELRFYARFLMVSLILNRVEMVKLLVERFKELVDDSKVNFRGTNFKEWKLVVQEIVRFTKADSAVLNARPLRYTASFDSYPASLPYVARFHAKRLLKFRDALLTSYHRNEVKFAEFTLDTFRMLQCLEWESSGSFYQKHSVESRENGVLADQSASSGLIDMNLIADMSDPNLPPNPKKAVLYRPSATQLIAKRNFLLSADILTAVQVLHGAERGERAALFLSPLRPSFKNPSGVDIAQHGSQFTFFLAAPLQAFCQLVDYNFNNDDMDMYNDTENILSTAFSKWEEILCTSTDLDLLFFDVSRFIFCRAVLTLFCLREKDDQCLPVCIPDLPKSVAVNSKAVQPVITRLASHLKVADYFSFS</sequence>
<evidence type="ECO:0008006" key="3">
    <source>
        <dbReference type="Google" id="ProtNLM"/>
    </source>
</evidence>
<accession>A0ABR0WTX2</accession>
<keyword evidence="2" id="KW-1185">Reference proteome</keyword>
<dbReference type="Proteomes" id="UP001318860">
    <property type="component" value="Unassembled WGS sequence"/>
</dbReference>
<dbReference type="Pfam" id="PF12070">
    <property type="entry name" value="SCAI"/>
    <property type="match status" value="2"/>
</dbReference>
<evidence type="ECO:0000313" key="2">
    <source>
        <dbReference type="Proteomes" id="UP001318860"/>
    </source>
</evidence>
<evidence type="ECO:0000313" key="1">
    <source>
        <dbReference type="EMBL" id="KAK6150378.1"/>
    </source>
</evidence>
<name>A0ABR0WTX2_REHGL</name>
<dbReference type="EMBL" id="JABTTQ020000008">
    <property type="protein sequence ID" value="KAK6150378.1"/>
    <property type="molecule type" value="Genomic_DNA"/>
</dbReference>
<proteinExistence type="predicted"/>
<comment type="caution">
    <text evidence="1">The sequence shown here is derived from an EMBL/GenBank/DDBJ whole genome shotgun (WGS) entry which is preliminary data.</text>
</comment>
<dbReference type="PANTHER" id="PTHR21243">
    <property type="entry name" value="PROTEIN SCAI"/>
    <property type="match status" value="1"/>
</dbReference>
<protein>
    <recommendedName>
        <fullName evidence="3">Protein SCAI</fullName>
    </recommendedName>
</protein>
<gene>
    <name evidence="1" type="ORF">DH2020_015310</name>
</gene>